<sequence length="164" mass="19202">MINILLTSLNIDINLTDEIFYDFQNVLLFNLWFFIYFWKKPFELTNDKQIISQLDSFNIGFPPDLNERRIIPLNEKHKKIHLGKRKVYHATSKKSADEIMNGKILKKGENGMFGPGIYFASNPKIAPQKVRHVHHESDTIVECFVDFGDSLILEEPNHNLTRRN</sequence>
<proteinExistence type="predicted"/>
<evidence type="ECO:0000313" key="2">
    <source>
        <dbReference type="Proteomes" id="UP001470230"/>
    </source>
</evidence>
<reference evidence="1 2" key="1">
    <citation type="submission" date="2024-04" db="EMBL/GenBank/DDBJ databases">
        <title>Tritrichomonas musculus Genome.</title>
        <authorList>
            <person name="Alves-Ferreira E."/>
            <person name="Grigg M."/>
            <person name="Lorenzi H."/>
            <person name="Galac M."/>
        </authorList>
    </citation>
    <scope>NUCLEOTIDE SEQUENCE [LARGE SCALE GENOMIC DNA]</scope>
    <source>
        <strain evidence="1 2">EAF2021</strain>
    </source>
</reference>
<dbReference type="EMBL" id="JAPFFF010000027">
    <property type="protein sequence ID" value="KAK8847870.1"/>
    <property type="molecule type" value="Genomic_DNA"/>
</dbReference>
<dbReference type="SUPFAM" id="SSF56399">
    <property type="entry name" value="ADP-ribosylation"/>
    <property type="match status" value="1"/>
</dbReference>
<dbReference type="Proteomes" id="UP001470230">
    <property type="component" value="Unassembled WGS sequence"/>
</dbReference>
<accession>A0ABR2HI72</accession>
<evidence type="ECO:0000313" key="1">
    <source>
        <dbReference type="EMBL" id="KAK8847870.1"/>
    </source>
</evidence>
<evidence type="ECO:0008006" key="3">
    <source>
        <dbReference type="Google" id="ProtNLM"/>
    </source>
</evidence>
<gene>
    <name evidence="1" type="ORF">M9Y10_018907</name>
</gene>
<comment type="caution">
    <text evidence="1">The sequence shown here is derived from an EMBL/GenBank/DDBJ whole genome shotgun (WGS) entry which is preliminary data.</text>
</comment>
<name>A0ABR2HI72_9EUKA</name>
<keyword evidence="2" id="KW-1185">Reference proteome</keyword>
<organism evidence="1 2">
    <name type="scientific">Tritrichomonas musculus</name>
    <dbReference type="NCBI Taxonomy" id="1915356"/>
    <lineage>
        <taxon>Eukaryota</taxon>
        <taxon>Metamonada</taxon>
        <taxon>Parabasalia</taxon>
        <taxon>Tritrichomonadida</taxon>
        <taxon>Tritrichomonadidae</taxon>
        <taxon>Tritrichomonas</taxon>
    </lineage>
</organism>
<dbReference type="Gene3D" id="3.90.228.10">
    <property type="match status" value="1"/>
</dbReference>
<protein>
    <recommendedName>
        <fullName evidence="3">PARP catalytic domain-containing protein</fullName>
    </recommendedName>
</protein>